<name>A0ABQ2NPJ8_9FLAO</name>
<dbReference type="EMBL" id="BMLV01000007">
    <property type="protein sequence ID" value="GGP06576.1"/>
    <property type="molecule type" value="Genomic_DNA"/>
</dbReference>
<sequence>MAIQGRYPFSVDDKVSLGTRFGLQGQYEISVDGKEGIFASQQPIYLKDYLTGVVTNLSQEKYVFTANAGDTTNRFEIQYTNQGTLNTTDLKNQSTVVYQEQNDIIIESPSVIKGLKVYDASGKLVHQSIEKEKKVMISTLNYSRGVYVIEIVTDKGKEVKKIVK</sequence>
<organism evidence="2 3">
    <name type="scientific">Cloacibacterium rupense</name>
    <dbReference type="NCBI Taxonomy" id="517423"/>
    <lineage>
        <taxon>Bacteria</taxon>
        <taxon>Pseudomonadati</taxon>
        <taxon>Bacteroidota</taxon>
        <taxon>Flavobacteriia</taxon>
        <taxon>Flavobacteriales</taxon>
        <taxon>Weeksellaceae</taxon>
    </lineage>
</organism>
<dbReference type="InterPro" id="IPR026444">
    <property type="entry name" value="Secre_tail"/>
</dbReference>
<protein>
    <recommendedName>
        <fullName evidence="4">Por secretion system C-terminal sorting domain-containing protein</fullName>
    </recommendedName>
</protein>
<reference evidence="3" key="1">
    <citation type="journal article" date="2019" name="Int. J. Syst. Evol. Microbiol.">
        <title>The Global Catalogue of Microorganisms (GCM) 10K type strain sequencing project: providing services to taxonomists for standard genome sequencing and annotation.</title>
        <authorList>
            <consortium name="The Broad Institute Genomics Platform"/>
            <consortium name="The Broad Institute Genome Sequencing Center for Infectious Disease"/>
            <person name="Wu L."/>
            <person name="Ma J."/>
        </authorList>
    </citation>
    <scope>NUCLEOTIDE SEQUENCE [LARGE SCALE GENOMIC DNA]</scope>
    <source>
        <strain evidence="3">CGMCC 1.7656</strain>
    </source>
</reference>
<evidence type="ECO:0000313" key="3">
    <source>
        <dbReference type="Proteomes" id="UP000620064"/>
    </source>
</evidence>
<proteinExistence type="predicted"/>
<accession>A0ABQ2NPJ8</accession>
<dbReference type="Proteomes" id="UP000620064">
    <property type="component" value="Unassembled WGS sequence"/>
</dbReference>
<gene>
    <name evidence="2" type="ORF">GCM10010992_27130</name>
</gene>
<evidence type="ECO:0000313" key="2">
    <source>
        <dbReference type="EMBL" id="GGP06576.1"/>
    </source>
</evidence>
<evidence type="ECO:0000256" key="1">
    <source>
        <dbReference type="ARBA" id="ARBA00022729"/>
    </source>
</evidence>
<dbReference type="NCBIfam" id="TIGR04183">
    <property type="entry name" value="Por_Secre_tail"/>
    <property type="match status" value="1"/>
</dbReference>
<evidence type="ECO:0008006" key="4">
    <source>
        <dbReference type="Google" id="ProtNLM"/>
    </source>
</evidence>
<keyword evidence="3" id="KW-1185">Reference proteome</keyword>
<comment type="caution">
    <text evidence="2">The sequence shown here is derived from an EMBL/GenBank/DDBJ whole genome shotgun (WGS) entry which is preliminary data.</text>
</comment>
<keyword evidence="1" id="KW-0732">Signal</keyword>